<name>A0A368EZC4_ANCCA</name>
<keyword evidence="2 6" id="KW-0812">Transmembrane</keyword>
<comment type="caution">
    <text evidence="7">The sequence shown here is derived from an EMBL/GenBank/DDBJ whole genome shotgun (WGS) entry which is preliminary data.</text>
</comment>
<dbReference type="GO" id="GO:0034707">
    <property type="term" value="C:chloride channel complex"/>
    <property type="evidence" value="ECO:0007669"/>
    <property type="project" value="UniProtKB-KW"/>
</dbReference>
<evidence type="ECO:0000256" key="4">
    <source>
        <dbReference type="ARBA" id="ARBA00023136"/>
    </source>
</evidence>
<dbReference type="Proteomes" id="UP000252519">
    <property type="component" value="Unassembled WGS sequence"/>
</dbReference>
<evidence type="ECO:0000256" key="3">
    <source>
        <dbReference type="ARBA" id="ARBA00022989"/>
    </source>
</evidence>
<reference evidence="7 8" key="1">
    <citation type="submission" date="2014-10" db="EMBL/GenBank/DDBJ databases">
        <title>Draft genome of the hookworm Ancylostoma caninum.</title>
        <authorList>
            <person name="Mitreva M."/>
        </authorList>
    </citation>
    <scope>NUCLEOTIDE SEQUENCE [LARGE SCALE GENOMIC DNA]</scope>
    <source>
        <strain evidence="7 8">Baltimore</strain>
    </source>
</reference>
<dbReference type="PANTHER" id="PTHR10736">
    <property type="entry name" value="BESTROPHIN"/>
    <property type="match status" value="1"/>
</dbReference>
<accession>A0A368EZC4</accession>
<evidence type="ECO:0000256" key="1">
    <source>
        <dbReference type="ARBA" id="ARBA00004370"/>
    </source>
</evidence>
<comment type="subcellular location">
    <subcellularLocation>
        <location evidence="6">Cell membrane</location>
        <topology evidence="6">Multi-pass membrane protein</topology>
    </subcellularLocation>
    <subcellularLocation>
        <location evidence="1">Membrane</location>
    </subcellularLocation>
</comment>
<feature type="transmembrane region" description="Helical" evidence="6">
    <location>
        <begin position="27"/>
        <end position="46"/>
    </location>
</feature>
<proteinExistence type="inferred from homology"/>
<keyword evidence="6" id="KW-0869">Chloride channel</keyword>
<gene>
    <name evidence="7" type="ORF">ANCCAN_29107</name>
</gene>
<evidence type="ECO:0000313" key="8">
    <source>
        <dbReference type="Proteomes" id="UP000252519"/>
    </source>
</evidence>
<dbReference type="Pfam" id="PF01062">
    <property type="entry name" value="Bestrophin"/>
    <property type="match status" value="1"/>
</dbReference>
<dbReference type="STRING" id="29170.A0A368EZC4"/>
<evidence type="ECO:0000256" key="2">
    <source>
        <dbReference type="ARBA" id="ARBA00022692"/>
    </source>
</evidence>
<sequence length="71" mass="8099">MHSNNDIKIFRTNLALLCNFDWVPIPIAYTQVVFLAVRVYFLICLVSRQYIIGANAANKSIVSNPPILQIY</sequence>
<keyword evidence="3 6" id="KW-1133">Transmembrane helix</keyword>
<comment type="function">
    <text evidence="6">Forms chloride channels.</text>
</comment>
<evidence type="ECO:0000313" key="7">
    <source>
        <dbReference type="EMBL" id="RCN25182.1"/>
    </source>
</evidence>
<organism evidence="7 8">
    <name type="scientific">Ancylostoma caninum</name>
    <name type="common">Dog hookworm</name>
    <dbReference type="NCBI Taxonomy" id="29170"/>
    <lineage>
        <taxon>Eukaryota</taxon>
        <taxon>Metazoa</taxon>
        <taxon>Ecdysozoa</taxon>
        <taxon>Nematoda</taxon>
        <taxon>Chromadorea</taxon>
        <taxon>Rhabditida</taxon>
        <taxon>Rhabditina</taxon>
        <taxon>Rhabditomorpha</taxon>
        <taxon>Strongyloidea</taxon>
        <taxon>Ancylostomatidae</taxon>
        <taxon>Ancylostomatinae</taxon>
        <taxon>Ancylostoma</taxon>
    </lineage>
</organism>
<comment type="caution">
    <text evidence="6">Lacks conserved residue(s) required for the propagation of feature annotation.</text>
</comment>
<dbReference type="PANTHER" id="PTHR10736:SF58">
    <property type="entry name" value="BESTROPHIN HOMOLOG-RELATED"/>
    <property type="match status" value="1"/>
</dbReference>
<comment type="similarity">
    <text evidence="5 6">Belongs to the anion channel-forming bestrophin (TC 1.A.46) family. Calcium-sensitive chloride channel subfamily.</text>
</comment>
<evidence type="ECO:0000256" key="6">
    <source>
        <dbReference type="RuleBase" id="RU363126"/>
    </source>
</evidence>
<keyword evidence="6" id="KW-1003">Cell membrane</keyword>
<dbReference type="GO" id="GO:0005254">
    <property type="term" value="F:chloride channel activity"/>
    <property type="evidence" value="ECO:0007669"/>
    <property type="project" value="UniProtKB-KW"/>
</dbReference>
<dbReference type="EMBL" id="JOJR01013584">
    <property type="protein sequence ID" value="RCN25182.1"/>
    <property type="molecule type" value="Genomic_DNA"/>
</dbReference>
<dbReference type="AlphaFoldDB" id="A0A368EZC4"/>
<keyword evidence="8" id="KW-1185">Reference proteome</keyword>
<keyword evidence="6" id="KW-0868">Chloride</keyword>
<dbReference type="InterPro" id="IPR021134">
    <property type="entry name" value="Bestrophin-like"/>
</dbReference>
<dbReference type="InterPro" id="IPR000615">
    <property type="entry name" value="Bestrophin"/>
</dbReference>
<dbReference type="OrthoDB" id="201595at2759"/>
<keyword evidence="6" id="KW-0813">Transport</keyword>
<protein>
    <recommendedName>
        <fullName evidence="6">Bestrophin homolog</fullName>
    </recommendedName>
</protein>
<keyword evidence="4 6" id="KW-0472">Membrane</keyword>
<keyword evidence="6" id="KW-0406">Ion transport</keyword>
<evidence type="ECO:0000256" key="5">
    <source>
        <dbReference type="ARBA" id="ARBA00034769"/>
    </source>
</evidence>
<dbReference type="GO" id="GO:0005886">
    <property type="term" value="C:plasma membrane"/>
    <property type="evidence" value="ECO:0007669"/>
    <property type="project" value="UniProtKB-SubCell"/>
</dbReference>
<keyword evidence="6" id="KW-0407">Ion channel</keyword>